<keyword evidence="3 6" id="KW-0812">Transmembrane</keyword>
<dbReference type="InterPro" id="IPR002528">
    <property type="entry name" value="MATE_fam"/>
</dbReference>
<feature type="transmembrane region" description="Helical" evidence="6">
    <location>
        <begin position="442"/>
        <end position="465"/>
    </location>
</feature>
<keyword evidence="5 6" id="KW-0472">Membrane</keyword>
<comment type="similarity">
    <text evidence="2 6">Belongs to the multi antimicrobial extrusion (MATE) (TC 2.A.66.1) family.</text>
</comment>
<evidence type="ECO:0000256" key="2">
    <source>
        <dbReference type="ARBA" id="ARBA00010199"/>
    </source>
</evidence>
<reference evidence="8 9" key="1">
    <citation type="journal article" date="2014" name="BMC Genomics">
        <title>Oil accumulation mechanisms of the oleaginous microalga Chlorella protothecoides revealed through its genome, transcriptomes, and proteomes.</title>
        <authorList>
            <person name="Gao C."/>
            <person name="Wang Y."/>
            <person name="Shen Y."/>
            <person name="Yan D."/>
            <person name="He X."/>
            <person name="Dai J."/>
            <person name="Wu Q."/>
        </authorList>
    </citation>
    <scope>NUCLEOTIDE SEQUENCE [LARGE SCALE GENOMIC DNA]</scope>
    <source>
        <strain evidence="8 9">0710</strain>
    </source>
</reference>
<dbReference type="OrthoDB" id="2126698at2759"/>
<evidence type="ECO:0000256" key="1">
    <source>
        <dbReference type="ARBA" id="ARBA00004141"/>
    </source>
</evidence>
<evidence type="ECO:0000256" key="5">
    <source>
        <dbReference type="ARBA" id="ARBA00023136"/>
    </source>
</evidence>
<feature type="transmembrane region" description="Helical" evidence="6">
    <location>
        <begin position="12"/>
        <end position="34"/>
    </location>
</feature>
<feature type="transmembrane region" description="Helical" evidence="6">
    <location>
        <begin position="477"/>
        <end position="497"/>
    </location>
</feature>
<evidence type="ECO:0000256" key="4">
    <source>
        <dbReference type="ARBA" id="ARBA00022989"/>
    </source>
</evidence>
<dbReference type="InterPro" id="IPR044644">
    <property type="entry name" value="DinF-like"/>
</dbReference>
<evidence type="ECO:0000313" key="8">
    <source>
        <dbReference type="EMBL" id="KFM22764.1"/>
    </source>
</evidence>
<dbReference type="PANTHER" id="PTHR42893:SF46">
    <property type="entry name" value="PROTEIN DETOXIFICATION 44, CHLOROPLASTIC"/>
    <property type="match status" value="1"/>
</dbReference>
<feature type="compositionally biased region" description="Low complexity" evidence="7">
    <location>
        <begin position="281"/>
        <end position="302"/>
    </location>
</feature>
<gene>
    <name evidence="8" type="ORF">F751_2955</name>
</gene>
<feature type="transmembrane region" description="Helical" evidence="6">
    <location>
        <begin position="87"/>
        <end position="112"/>
    </location>
</feature>
<name>A0A087SAL0_AUXPR</name>
<evidence type="ECO:0000256" key="7">
    <source>
        <dbReference type="SAM" id="MobiDB-lite"/>
    </source>
</evidence>
<feature type="region of interest" description="Disordered" evidence="7">
    <location>
        <begin position="272"/>
        <end position="312"/>
    </location>
</feature>
<protein>
    <recommendedName>
        <fullName evidence="6">Protein DETOXIFICATION</fullName>
    </recommendedName>
    <alternativeName>
        <fullName evidence="6">Multidrug and toxic compound extrusion protein</fullName>
    </alternativeName>
</protein>
<keyword evidence="9" id="KW-1185">Reference proteome</keyword>
<dbReference type="GeneID" id="23614346"/>
<dbReference type="STRING" id="3075.A0A087SAL0"/>
<evidence type="ECO:0000256" key="6">
    <source>
        <dbReference type="RuleBase" id="RU004914"/>
    </source>
</evidence>
<dbReference type="GO" id="GO:0042910">
    <property type="term" value="F:xenobiotic transmembrane transporter activity"/>
    <property type="evidence" value="ECO:0007669"/>
    <property type="project" value="InterPro"/>
</dbReference>
<dbReference type="GO" id="GO:0016020">
    <property type="term" value="C:membrane"/>
    <property type="evidence" value="ECO:0007669"/>
    <property type="project" value="UniProtKB-SubCell"/>
</dbReference>
<sequence length="547" mass="56730">MDDSVPEYSSWASILGVAAPAVIQSLAAPLTSTLQTAWLGLYGSPALAAYAAVNTSATFALKIFVFFGDGVSAKVGNLVGQKDWHGLFITVLLSLLWSASLGTAAACVLLLLKPLVIHHVLDLEPRVLAVVAAYWTVRAAAVPLAMTNMACTGVLQGLHRVTLCAALNTGQAVAESCLSAAVLLGGVRFLGAGALVSMGWASLLTQAAQLVACLTAVHAALPHQHGSLRGAWAGETGPRQPLLEEEAGEDEPALRPPCADYHPASTAPLLVSDAGGSGTLPPDAAADGTDAHASAPSPANHQQPPPAPASASRAFLDDGVNMLLRSITLQATFFAALVAASRLGTAALAAHSVVAQLWMLSAYAVDGFAAAGIVLGSRLAGAADDSDQGGDAALKSLRRLIRRCCMAGTAFGAATGATYLLFRRPLIRLFTGDAEVAALLGGSTWTLVAAMQPCNGLVFVLDGLMYASHNFAYVRDYMALGFALVFAPALALELWVWPSLVGIWAAKALYNFWRAAGGLNLVLRRFVREHQPALSLLSPHVQLHGTL</sequence>
<feature type="transmembrane region" description="Helical" evidence="6">
    <location>
        <begin position="360"/>
        <end position="380"/>
    </location>
</feature>
<evidence type="ECO:0000313" key="9">
    <source>
        <dbReference type="Proteomes" id="UP000028924"/>
    </source>
</evidence>
<proteinExistence type="inferred from homology"/>
<evidence type="ECO:0000256" key="3">
    <source>
        <dbReference type="ARBA" id="ARBA00022692"/>
    </source>
</evidence>
<feature type="transmembrane region" description="Helical" evidence="6">
    <location>
        <begin position="46"/>
        <end position="67"/>
    </location>
</feature>
<comment type="caution">
    <text evidence="6">Lacks conserved residue(s) required for the propagation of feature annotation.</text>
</comment>
<dbReference type="PANTHER" id="PTHR42893">
    <property type="entry name" value="PROTEIN DETOXIFICATION 44, CHLOROPLASTIC-RELATED"/>
    <property type="match status" value="1"/>
</dbReference>
<dbReference type="eggNOG" id="KOG1347">
    <property type="taxonomic scope" value="Eukaryota"/>
</dbReference>
<feature type="transmembrane region" description="Helical" evidence="6">
    <location>
        <begin position="400"/>
        <end position="422"/>
    </location>
</feature>
<comment type="subcellular location">
    <subcellularLocation>
        <location evidence="1">Membrane</location>
        <topology evidence="1">Multi-pass membrane protein</topology>
    </subcellularLocation>
</comment>
<feature type="transmembrane region" description="Helical" evidence="6">
    <location>
        <begin position="331"/>
        <end position="354"/>
    </location>
</feature>
<dbReference type="Proteomes" id="UP000028924">
    <property type="component" value="Unassembled WGS sequence"/>
</dbReference>
<dbReference type="GO" id="GO:0015297">
    <property type="term" value="F:antiporter activity"/>
    <property type="evidence" value="ECO:0007669"/>
    <property type="project" value="InterPro"/>
</dbReference>
<dbReference type="EMBL" id="KL662081">
    <property type="protein sequence ID" value="KFM22764.1"/>
    <property type="molecule type" value="Genomic_DNA"/>
</dbReference>
<keyword evidence="4 6" id="KW-1133">Transmembrane helix</keyword>
<organism evidence="8 9">
    <name type="scientific">Auxenochlorella protothecoides</name>
    <name type="common">Green microalga</name>
    <name type="synonym">Chlorella protothecoides</name>
    <dbReference type="NCBI Taxonomy" id="3075"/>
    <lineage>
        <taxon>Eukaryota</taxon>
        <taxon>Viridiplantae</taxon>
        <taxon>Chlorophyta</taxon>
        <taxon>core chlorophytes</taxon>
        <taxon>Trebouxiophyceae</taxon>
        <taxon>Chlorellales</taxon>
        <taxon>Chlorellaceae</taxon>
        <taxon>Auxenochlorella</taxon>
    </lineage>
</organism>
<dbReference type="Pfam" id="PF01554">
    <property type="entry name" value="MatE"/>
    <property type="match status" value="2"/>
</dbReference>
<dbReference type="RefSeq" id="XP_011395629.1">
    <property type="nucleotide sequence ID" value="XM_011397327.1"/>
</dbReference>
<accession>A0A087SAL0</accession>
<dbReference type="AlphaFoldDB" id="A0A087SAL0"/>
<dbReference type="KEGG" id="apro:F751_2955"/>